<name>A0AA36GH30_CYLNA</name>
<accession>A0AA36GH30</accession>
<reference evidence="1" key="1">
    <citation type="submission" date="2023-07" db="EMBL/GenBank/DDBJ databases">
        <authorList>
            <consortium name="CYATHOMIX"/>
        </authorList>
    </citation>
    <scope>NUCLEOTIDE SEQUENCE</scope>
    <source>
        <strain evidence="1">N/A</strain>
    </source>
</reference>
<protein>
    <submittedName>
        <fullName evidence="1">Uncharacterized protein</fullName>
    </submittedName>
</protein>
<proteinExistence type="predicted"/>
<keyword evidence="2" id="KW-1185">Reference proteome</keyword>
<gene>
    <name evidence="1" type="ORF">CYNAS_LOCUS2961</name>
</gene>
<dbReference type="AlphaFoldDB" id="A0AA36GH30"/>
<dbReference type="Proteomes" id="UP001176961">
    <property type="component" value="Unassembled WGS sequence"/>
</dbReference>
<evidence type="ECO:0000313" key="2">
    <source>
        <dbReference type="Proteomes" id="UP001176961"/>
    </source>
</evidence>
<dbReference type="EMBL" id="CATQJL010000001">
    <property type="protein sequence ID" value="CAJ0590978.1"/>
    <property type="molecule type" value="Genomic_DNA"/>
</dbReference>
<organism evidence="1 2">
    <name type="scientific">Cylicocyclus nassatus</name>
    <name type="common">Nematode worm</name>
    <dbReference type="NCBI Taxonomy" id="53992"/>
    <lineage>
        <taxon>Eukaryota</taxon>
        <taxon>Metazoa</taxon>
        <taxon>Ecdysozoa</taxon>
        <taxon>Nematoda</taxon>
        <taxon>Chromadorea</taxon>
        <taxon>Rhabditida</taxon>
        <taxon>Rhabditina</taxon>
        <taxon>Rhabditomorpha</taxon>
        <taxon>Strongyloidea</taxon>
        <taxon>Strongylidae</taxon>
        <taxon>Cylicocyclus</taxon>
    </lineage>
</organism>
<sequence>MIKCREVLNAFSNFVPQVKIPRKPEPWAIGSDRYFVAEVGTKTSHSNKNVIQVGDEVIQQFASRCNKGEVIVNLSCAVFCEPFWLVHCTFQTEESAIYMQYVRKRKENEHYRTRYYFTA</sequence>
<evidence type="ECO:0000313" key="1">
    <source>
        <dbReference type="EMBL" id="CAJ0590978.1"/>
    </source>
</evidence>
<comment type="caution">
    <text evidence="1">The sequence shown here is derived from an EMBL/GenBank/DDBJ whole genome shotgun (WGS) entry which is preliminary data.</text>
</comment>